<evidence type="ECO:0008006" key="3">
    <source>
        <dbReference type="Google" id="ProtNLM"/>
    </source>
</evidence>
<reference evidence="1 2" key="1">
    <citation type="journal article" date="2023" name="Int. J. Syst. Evol. Microbiol.">
        <title>Lactiplantibacillus brownii sp. nov., a novel psychrotolerant species isolated from sauerkraut.</title>
        <authorList>
            <person name="Heng Y.C."/>
            <person name="Silvaraju S."/>
            <person name="Lee J.K.Y."/>
            <person name="Kittelmann S."/>
        </authorList>
    </citation>
    <scope>NUCLEOTIDE SEQUENCE [LARGE SCALE GENOMIC DNA]</scope>
    <source>
        <strain evidence="1 2">WILCCON 0030</strain>
    </source>
</reference>
<name>A0ABU1A9I0_9LACO</name>
<proteinExistence type="predicted"/>
<evidence type="ECO:0000313" key="1">
    <source>
        <dbReference type="EMBL" id="MDQ7937102.1"/>
    </source>
</evidence>
<dbReference type="EMBL" id="JAVCWF010000001">
    <property type="protein sequence ID" value="MDQ7937102.1"/>
    <property type="molecule type" value="Genomic_DNA"/>
</dbReference>
<dbReference type="Proteomes" id="UP001227831">
    <property type="component" value="Unassembled WGS sequence"/>
</dbReference>
<evidence type="ECO:0000313" key="2">
    <source>
        <dbReference type="Proteomes" id="UP001227831"/>
    </source>
</evidence>
<keyword evidence="2" id="KW-1185">Reference proteome</keyword>
<dbReference type="RefSeq" id="WP_308702877.1">
    <property type="nucleotide sequence ID" value="NZ_AP027463.1"/>
</dbReference>
<organism evidence="1 2">
    <name type="scientific">Lactiplantibacillus brownii</name>
    <dbReference type="NCBI Taxonomy" id="3069269"/>
    <lineage>
        <taxon>Bacteria</taxon>
        <taxon>Bacillati</taxon>
        <taxon>Bacillota</taxon>
        <taxon>Bacilli</taxon>
        <taxon>Lactobacillales</taxon>
        <taxon>Lactobacillaceae</taxon>
        <taxon>Lactiplantibacillus</taxon>
    </lineage>
</organism>
<accession>A0ABU1A9I0</accession>
<sequence>MAETKKITKRTVAKKATVLKYSKADLLKSTGFTKLELDILSVALNDDTEYTFNEAKQAIKKLKEAI</sequence>
<comment type="caution">
    <text evidence="1">The sequence shown here is derived from an EMBL/GenBank/DDBJ whole genome shotgun (WGS) entry which is preliminary data.</text>
</comment>
<protein>
    <recommendedName>
        <fullName evidence="3">Phage protein</fullName>
    </recommendedName>
</protein>
<gene>
    <name evidence="1" type="ORF">RA086_05605</name>
</gene>